<dbReference type="EMBL" id="JAUUTY010000003">
    <property type="protein sequence ID" value="KAK1660476.1"/>
    <property type="molecule type" value="Genomic_DNA"/>
</dbReference>
<dbReference type="SUPFAM" id="SSF56672">
    <property type="entry name" value="DNA/RNA polymerases"/>
    <property type="match status" value="1"/>
</dbReference>
<dbReference type="PANTHER" id="PTHR42648:SF27">
    <property type="entry name" value="RNA-DIRECTED DNA POLYMERASE"/>
    <property type="match status" value="1"/>
</dbReference>
<dbReference type="Gene3D" id="3.30.420.10">
    <property type="entry name" value="Ribonuclease H-like superfamily/Ribonuclease H"/>
    <property type="match status" value="1"/>
</dbReference>
<evidence type="ECO:0000259" key="8">
    <source>
        <dbReference type="PROSITE" id="PS50994"/>
    </source>
</evidence>
<feature type="compositionally biased region" description="Basic residues" evidence="6">
    <location>
        <begin position="535"/>
        <end position="548"/>
    </location>
</feature>
<keyword evidence="3" id="KW-0064">Aspartyl protease</keyword>
<dbReference type="InterPro" id="IPR036397">
    <property type="entry name" value="RNaseH_sf"/>
</dbReference>
<dbReference type="Proteomes" id="UP001231189">
    <property type="component" value="Unassembled WGS sequence"/>
</dbReference>
<dbReference type="InterPro" id="IPR036875">
    <property type="entry name" value="Znf_CCHC_sf"/>
</dbReference>
<evidence type="ECO:0000256" key="2">
    <source>
        <dbReference type="ARBA" id="ARBA00022723"/>
    </source>
</evidence>
<feature type="region of interest" description="Disordered" evidence="6">
    <location>
        <begin position="535"/>
        <end position="559"/>
    </location>
</feature>
<name>A0AAD8WG29_LOLMU</name>
<evidence type="ECO:0000256" key="6">
    <source>
        <dbReference type="SAM" id="MobiDB-lite"/>
    </source>
</evidence>
<feature type="domain" description="Integrase catalytic" evidence="8">
    <location>
        <begin position="717"/>
        <end position="893"/>
    </location>
</feature>
<dbReference type="InterPro" id="IPR012337">
    <property type="entry name" value="RNaseH-like_sf"/>
</dbReference>
<evidence type="ECO:0000259" key="7">
    <source>
        <dbReference type="PROSITE" id="PS50158"/>
    </source>
</evidence>
<feature type="region of interest" description="Disordered" evidence="6">
    <location>
        <begin position="1691"/>
        <end position="1736"/>
    </location>
</feature>
<feature type="region of interest" description="Disordered" evidence="6">
    <location>
        <begin position="1781"/>
        <end position="1819"/>
    </location>
</feature>
<evidence type="ECO:0000256" key="5">
    <source>
        <dbReference type="PROSITE-ProRule" id="PRU00047"/>
    </source>
</evidence>
<dbReference type="InterPro" id="IPR039537">
    <property type="entry name" value="Retrotran_Ty1/copia-like"/>
</dbReference>
<feature type="compositionally biased region" description="Basic and acidic residues" evidence="6">
    <location>
        <begin position="970"/>
        <end position="992"/>
    </location>
</feature>
<dbReference type="GO" id="GO:0004190">
    <property type="term" value="F:aspartic-type endopeptidase activity"/>
    <property type="evidence" value="ECO:0007669"/>
    <property type="project" value="UniProtKB-KW"/>
</dbReference>
<dbReference type="InterPro" id="IPR001584">
    <property type="entry name" value="Integrase_cat-core"/>
</dbReference>
<dbReference type="InterPro" id="IPR043502">
    <property type="entry name" value="DNA/RNA_pol_sf"/>
</dbReference>
<dbReference type="SUPFAM" id="SSF57756">
    <property type="entry name" value="Retrovirus zinc finger-like domains"/>
    <property type="match status" value="1"/>
</dbReference>
<dbReference type="Pfam" id="PF00665">
    <property type="entry name" value="rve"/>
    <property type="match status" value="1"/>
</dbReference>
<dbReference type="InterPro" id="IPR054722">
    <property type="entry name" value="PolX-like_BBD"/>
</dbReference>
<dbReference type="InterPro" id="IPR013103">
    <property type="entry name" value="RVT_2"/>
</dbReference>
<dbReference type="InterPro" id="IPR025724">
    <property type="entry name" value="GAG-pre-integrase_dom"/>
</dbReference>
<feature type="region of interest" description="Disordered" evidence="6">
    <location>
        <begin position="947"/>
        <end position="992"/>
    </location>
</feature>
<feature type="compositionally biased region" description="Basic and acidic residues" evidence="6">
    <location>
        <begin position="1862"/>
        <end position="1883"/>
    </location>
</feature>
<dbReference type="Pfam" id="PF25597">
    <property type="entry name" value="SH3_retrovirus"/>
    <property type="match status" value="1"/>
</dbReference>
<dbReference type="Pfam" id="PF13976">
    <property type="entry name" value="gag_pre-integrs"/>
    <property type="match status" value="1"/>
</dbReference>
<accession>A0AAD8WG29</accession>
<keyword evidence="4" id="KW-0378">Hydrolase</keyword>
<protein>
    <recommendedName>
        <fullName evidence="11">Gag-pol polyprotein</fullName>
    </recommendedName>
</protein>
<keyword evidence="2" id="KW-0479">Metal-binding</keyword>
<gene>
    <name evidence="9" type="ORF">QYE76_048635</name>
</gene>
<dbReference type="GO" id="GO:0015074">
    <property type="term" value="P:DNA integration"/>
    <property type="evidence" value="ECO:0007669"/>
    <property type="project" value="InterPro"/>
</dbReference>
<feature type="domain" description="CCHC-type" evidence="7">
    <location>
        <begin position="567"/>
        <end position="582"/>
    </location>
</feature>
<keyword evidence="5" id="KW-0862">Zinc</keyword>
<dbReference type="InterPro" id="IPR001878">
    <property type="entry name" value="Znf_CCHC"/>
</dbReference>
<organism evidence="9 10">
    <name type="scientific">Lolium multiflorum</name>
    <name type="common">Italian ryegrass</name>
    <name type="synonym">Lolium perenne subsp. multiflorum</name>
    <dbReference type="NCBI Taxonomy" id="4521"/>
    <lineage>
        <taxon>Eukaryota</taxon>
        <taxon>Viridiplantae</taxon>
        <taxon>Streptophyta</taxon>
        <taxon>Embryophyta</taxon>
        <taxon>Tracheophyta</taxon>
        <taxon>Spermatophyta</taxon>
        <taxon>Magnoliopsida</taxon>
        <taxon>Liliopsida</taxon>
        <taxon>Poales</taxon>
        <taxon>Poaceae</taxon>
        <taxon>BOP clade</taxon>
        <taxon>Pooideae</taxon>
        <taxon>Poodae</taxon>
        <taxon>Poeae</taxon>
        <taxon>Poeae Chloroplast Group 2 (Poeae type)</taxon>
        <taxon>Loliodinae</taxon>
        <taxon>Loliinae</taxon>
        <taxon>Lolium</taxon>
    </lineage>
</organism>
<evidence type="ECO:0000256" key="4">
    <source>
        <dbReference type="ARBA" id="ARBA00022801"/>
    </source>
</evidence>
<dbReference type="GO" id="GO:0006508">
    <property type="term" value="P:proteolysis"/>
    <property type="evidence" value="ECO:0007669"/>
    <property type="project" value="UniProtKB-KW"/>
</dbReference>
<evidence type="ECO:0000313" key="10">
    <source>
        <dbReference type="Proteomes" id="UP001231189"/>
    </source>
</evidence>
<evidence type="ECO:0008006" key="11">
    <source>
        <dbReference type="Google" id="ProtNLM"/>
    </source>
</evidence>
<dbReference type="SMART" id="SM00343">
    <property type="entry name" value="ZnF_C2HC"/>
    <property type="match status" value="1"/>
</dbReference>
<dbReference type="Pfam" id="PF07727">
    <property type="entry name" value="RVT_2"/>
    <property type="match status" value="1"/>
</dbReference>
<dbReference type="PANTHER" id="PTHR42648">
    <property type="entry name" value="TRANSPOSASE, PUTATIVE-RELATED"/>
    <property type="match status" value="1"/>
</dbReference>
<feature type="region of interest" description="Disordered" evidence="6">
    <location>
        <begin position="1634"/>
        <end position="1662"/>
    </location>
</feature>
<dbReference type="GO" id="GO:0003676">
    <property type="term" value="F:nucleic acid binding"/>
    <property type="evidence" value="ECO:0007669"/>
    <property type="project" value="InterPro"/>
</dbReference>
<dbReference type="InterPro" id="IPR005162">
    <property type="entry name" value="Retrotrans_gag_dom"/>
</dbReference>
<keyword evidence="10" id="KW-1185">Reference proteome</keyword>
<dbReference type="CDD" id="cd09272">
    <property type="entry name" value="RNase_HI_RT_Ty1"/>
    <property type="match status" value="1"/>
</dbReference>
<dbReference type="InterPro" id="IPR057670">
    <property type="entry name" value="SH3_retrovirus"/>
</dbReference>
<feature type="compositionally biased region" description="Acidic residues" evidence="6">
    <location>
        <begin position="1795"/>
        <end position="1810"/>
    </location>
</feature>
<evidence type="ECO:0000313" key="9">
    <source>
        <dbReference type="EMBL" id="KAK1660476.1"/>
    </source>
</evidence>
<dbReference type="Gene3D" id="4.10.60.10">
    <property type="entry name" value="Zinc finger, CCHC-type"/>
    <property type="match status" value="1"/>
</dbReference>
<dbReference type="GO" id="GO:0008270">
    <property type="term" value="F:zinc ion binding"/>
    <property type="evidence" value="ECO:0007669"/>
    <property type="project" value="UniProtKB-KW"/>
</dbReference>
<proteinExistence type="predicted"/>
<feature type="compositionally biased region" description="Basic and acidic residues" evidence="6">
    <location>
        <begin position="1691"/>
        <end position="1712"/>
    </location>
</feature>
<dbReference type="Pfam" id="PF03732">
    <property type="entry name" value="Retrotrans_gag"/>
    <property type="match status" value="1"/>
</dbReference>
<dbReference type="PROSITE" id="PS50158">
    <property type="entry name" value="ZF_CCHC"/>
    <property type="match status" value="1"/>
</dbReference>
<keyword evidence="5" id="KW-0863">Zinc-finger</keyword>
<dbReference type="SUPFAM" id="SSF53098">
    <property type="entry name" value="Ribonuclease H-like"/>
    <property type="match status" value="1"/>
</dbReference>
<sequence>MDQLSGSDVGSDDEHHDVKTRQVLRRLQVGQYVSYFAKGVYRCPFCTRRLGRTDFNCLLTHAENIGNTNPKVGASVNPHSFRAKHMALGMHLRSIQRVEISAGRMPPLKPKAPKGSNKWRQMGTRSHGIRWKGFSPEGALDGVDLSTPSEERTRSLRQEINFMVAHSLHRHSESLVNTLERVALRVIQEIMSHQYSPSGPALGTHQGELLLQSRPPLPFALAAPEAPNSSAYVVYKIGGDPSDYQFLQDAPKEIPHGYACAYVPDCSTWAPSNQVAIAGTSGATGGTSEADPEKQTWLAKYATPTKLPSPAPAVGSEPEKQAWLVKYATPTNLQGSAPAAITADQICTILKDQFGMMPKRKAIGYTKPYPNEYELIPLPPKYRLPDFTKFSGSDGSSSIEHVSRYLAQLGMISASDELRVRYFSQSLTGSAFGWYTSLPPNSVQTWKQLEERFHEQYHSEASEAGIADLAQVRQKRGETVSEYIQRFRTVRNRCYSVHNMNKEFPELFGMLKAAEIEIKKEHQVLMVNKTTSFKKQGKSKGKFKKGGKKAATPPMKPKNGPKPDADCYYCKEKGHWKRNCSKYLADLKSGLVKKKKEVTMRVGNGSKVNVIAVGTLPLHLPSGLVLSLNNCYYVPALSMNIISGSCLMQDDLDSSDTHIHNIDAKRIKLNDNSTYMWHCRLGHIGVKRMKKLHTDGLLESLDFESLDRCEACLMGKMTKTPFSGMMERATDLLEIIHTDVCGPMSVASRGGYRYVLTFTDDLSRYGYIYFMKHKSETFEKFKEFQSEVENQRNKKIKFLRSDRGGEYLSYEFGMHLKKCGILSQLTPPGTPQRNGVSERRNRTLLDMVRSMMSLTDLPLSFWSYALETAAFTLNRAPSKSVETTPYELWFNKKPKLSFLKVWGCEAYVKKLQPDKLEPKAEKCVFIGYPKETIGKVELDEIEESLLVDQSSAVPENVPVPPTPATEEANDNDHETSNEIATEPRRSTRERATPDWYDPCLNVMIVDNNDEDPATYEEAMMSPDSNKWQEAMKSEMGSMYDNKVWTLVDLPDSRKAVENKWIFKRKTDADGNITVYKARLVAKGFRQIQGVDYDETFSPVAKLKSVRILLAIAAFFDYEIWQMDVKTAFLNGDIEEELYMVQPKGFVDPKNADKVCKLQRSIYGLKQASRSWNRRFDKVIKDFGFIQCHGEACIYKKVSGSSVAFLILYVDDILLIGNDIELLSSVKGYLNNSFSMKDLGEASYILGIKIYRDRSRRLIGLSQSTYLDKILKKFRMDESKKGFLPMLPGKVLSKTQGPATAEERERMSQIPYASAVGSIMYAMLCTRPDIAHAVSLTSRYQSDPGMEHWTAVKNILKYLKRTKDMFLCYGGDQELVVTSYTDAISWASSKQCTVAKSSTESEYIAASEASSEAVWMKRFIVELGVVPSALDPFVIYCDNMGAIANAQEPRSHKRLKHIKLRYHSIREYIEDGEDKFKRVVTMVDAGEDEGATGEQEVAVAEWTRAAGPVTCKWVKPPGPPRGFDFDVTKTEQIFDLLLAEKHIKIPEGHKVPTVQELNGKPYCKWHNTFTHTTNDCRVWRQQIQMAIENGRLIFNQYAMKVDTHPFPAVNMVEFAHLGGCQPDFSANISMVELGHRSEKDGDEDSCSQSKDTEGAAPCDRLRQDGKRYVTEGEVKNIRYQRPLSDHLLNKYVSRYDQRRRHGDDDERGRLARNDRRHRRHNHDEERQERHAREQDDTDRHWDCPFFRHCWDSGMSRLPTIGNCPECNQKKKEAANVSVFERLGPLPPQNRRAETPLLEDLEDSEDEGEEEEDRCHRPRWCPDGLSHSQKRRVQRLRGLEEAERLYLHTLRKARPDLAAKVQRTLDEEGLPQRKEWRPKQRKADDETSAGTNMVLVRPAKCRAPRLHDAPEVDNSKRTNVIKSEIGLVLSTGLGE</sequence>
<feature type="region of interest" description="Disordered" evidence="6">
    <location>
        <begin position="1862"/>
        <end position="1891"/>
    </location>
</feature>
<feature type="compositionally biased region" description="Basic and acidic residues" evidence="6">
    <location>
        <begin position="1720"/>
        <end position="1736"/>
    </location>
</feature>
<evidence type="ECO:0000256" key="3">
    <source>
        <dbReference type="ARBA" id="ARBA00022750"/>
    </source>
</evidence>
<dbReference type="Pfam" id="PF22936">
    <property type="entry name" value="Pol_BBD"/>
    <property type="match status" value="1"/>
</dbReference>
<keyword evidence="1" id="KW-0645">Protease</keyword>
<comment type="caution">
    <text evidence="9">The sequence shown here is derived from an EMBL/GenBank/DDBJ whole genome shotgun (WGS) entry which is preliminary data.</text>
</comment>
<reference evidence="9" key="1">
    <citation type="submission" date="2023-07" db="EMBL/GenBank/DDBJ databases">
        <title>A chromosome-level genome assembly of Lolium multiflorum.</title>
        <authorList>
            <person name="Chen Y."/>
            <person name="Copetti D."/>
            <person name="Kolliker R."/>
            <person name="Studer B."/>
        </authorList>
    </citation>
    <scope>NUCLEOTIDE SEQUENCE</scope>
    <source>
        <strain evidence="9">02402/16</strain>
        <tissue evidence="9">Leaf</tissue>
    </source>
</reference>
<dbReference type="PROSITE" id="PS50994">
    <property type="entry name" value="INTEGRASE"/>
    <property type="match status" value="1"/>
</dbReference>
<evidence type="ECO:0000256" key="1">
    <source>
        <dbReference type="ARBA" id="ARBA00022670"/>
    </source>
</evidence>